<organism evidence="1 2">
    <name type="scientific">Haloferax larsenii</name>
    <dbReference type="NCBI Taxonomy" id="302484"/>
    <lineage>
        <taxon>Archaea</taxon>
        <taxon>Methanobacteriati</taxon>
        <taxon>Methanobacteriota</taxon>
        <taxon>Stenosarchaea group</taxon>
        <taxon>Halobacteria</taxon>
        <taxon>Halobacteriales</taxon>
        <taxon>Haloferacaceae</taxon>
        <taxon>Haloferax</taxon>
    </lineage>
</organism>
<name>A0A1H7UCK9_HALLR</name>
<protein>
    <submittedName>
        <fullName evidence="1">Uncharacterized protein</fullName>
    </submittedName>
</protein>
<sequence>MQFGWFNLEPVKILYGCKKCSSFVPICEDMGRSKLTKENSRSNIHIIVLSRLIKYILEFSVREIVVHTRII</sequence>
<dbReference type="AlphaFoldDB" id="A0A1H7UCK9"/>
<dbReference type="Proteomes" id="UP000183894">
    <property type="component" value="Unassembled WGS sequence"/>
</dbReference>
<evidence type="ECO:0000313" key="2">
    <source>
        <dbReference type="Proteomes" id="UP000183894"/>
    </source>
</evidence>
<reference evidence="1 2" key="1">
    <citation type="submission" date="2016-10" db="EMBL/GenBank/DDBJ databases">
        <authorList>
            <person name="de Groot N.N."/>
        </authorList>
    </citation>
    <scope>NUCLEOTIDE SEQUENCE [LARGE SCALE GENOMIC DNA]</scope>
    <source>
        <strain evidence="1 2">CDM_5</strain>
    </source>
</reference>
<accession>A0A1H7UCK9</accession>
<proteinExistence type="predicted"/>
<gene>
    <name evidence="1" type="ORF">SAMN04488691_11230</name>
</gene>
<evidence type="ECO:0000313" key="1">
    <source>
        <dbReference type="EMBL" id="SEL94494.1"/>
    </source>
</evidence>
<dbReference type="EMBL" id="FOAD01000012">
    <property type="protein sequence ID" value="SEL94494.1"/>
    <property type="molecule type" value="Genomic_DNA"/>
</dbReference>